<evidence type="ECO:0000256" key="2">
    <source>
        <dbReference type="PROSITE-ProRule" id="PRU00176"/>
    </source>
</evidence>
<evidence type="ECO:0000313" key="6">
    <source>
        <dbReference type="Proteomes" id="UP000759537"/>
    </source>
</evidence>
<evidence type="ECO:0000256" key="1">
    <source>
        <dbReference type="ARBA" id="ARBA00022884"/>
    </source>
</evidence>
<evidence type="ECO:0000259" key="4">
    <source>
        <dbReference type="PROSITE" id="PS50102"/>
    </source>
</evidence>
<dbReference type="Pfam" id="PF00076">
    <property type="entry name" value="RRM_1"/>
    <property type="match status" value="1"/>
</dbReference>
<dbReference type="InterPro" id="IPR000504">
    <property type="entry name" value="RRM_dom"/>
</dbReference>
<feature type="compositionally biased region" description="Basic and acidic residues" evidence="3">
    <location>
        <begin position="28"/>
        <end position="40"/>
    </location>
</feature>
<evidence type="ECO:0000313" key="5">
    <source>
        <dbReference type="EMBL" id="KAF8485869.1"/>
    </source>
</evidence>
<dbReference type="GO" id="GO:0003723">
    <property type="term" value="F:RNA binding"/>
    <property type="evidence" value="ECO:0007669"/>
    <property type="project" value="UniProtKB-UniRule"/>
</dbReference>
<dbReference type="GO" id="GO:0005730">
    <property type="term" value="C:nucleolus"/>
    <property type="evidence" value="ECO:0007669"/>
    <property type="project" value="TreeGrafter"/>
</dbReference>
<dbReference type="AlphaFoldDB" id="A0A9P5TDG6"/>
<dbReference type="InterPro" id="IPR012677">
    <property type="entry name" value="Nucleotide-bd_a/b_plait_sf"/>
</dbReference>
<dbReference type="SMART" id="SM00360">
    <property type="entry name" value="RRM"/>
    <property type="match status" value="1"/>
</dbReference>
<dbReference type="Proteomes" id="UP000759537">
    <property type="component" value="Unassembled WGS sequence"/>
</dbReference>
<sequence>MSLNEFLGDSTLGSWADEMDALPTAPAARDDDSGDRRGGRNDFLSNRQDRHAFPPREDLPLPTQPPYTAFVGNLAFDLTEHDLETFFDGLKTKSVKVIKDRDERPKGFGYVEFEELEDLKGALTKTGSTLAGRTVRVSVAEPPKERAGFGGFDDPKFSGDWRRQGPLPDLDSRDSSRRRYDGPPSDRQSAPTSVSDTSGDWRSNRPTRAPPPEAEATVKRKNSAFGSEGGGAADKEETWTIGGKFKPSEDEGPGRKFGSYRGRGDMGPPSSVPPDSPAENDWRSGPRPGISSRNSTSPTSSTPPTPQLTRRKLELLPRSGNTSSTPSPLASPKMAQSNPANRPSPFGAAKPVDVTAREKVIAERLDKDREATKERVGEHSMSRTNSRQGADRSVAPRSPPVGRSGDLSLPPSPRATQSPVASIRSTFSFAAAAGGKRDGPAEDEPKVTDISEQLGEVTI</sequence>
<feature type="compositionally biased region" description="Polar residues" evidence="3">
    <location>
        <begin position="188"/>
        <end position="201"/>
    </location>
</feature>
<organism evidence="5 6">
    <name type="scientific">Russula ochroleuca</name>
    <dbReference type="NCBI Taxonomy" id="152965"/>
    <lineage>
        <taxon>Eukaryota</taxon>
        <taxon>Fungi</taxon>
        <taxon>Dikarya</taxon>
        <taxon>Basidiomycota</taxon>
        <taxon>Agaricomycotina</taxon>
        <taxon>Agaricomycetes</taxon>
        <taxon>Russulales</taxon>
        <taxon>Russulaceae</taxon>
        <taxon>Russula</taxon>
    </lineage>
</organism>
<feature type="domain" description="RRM" evidence="4">
    <location>
        <begin position="67"/>
        <end position="142"/>
    </location>
</feature>
<evidence type="ECO:0000256" key="3">
    <source>
        <dbReference type="SAM" id="MobiDB-lite"/>
    </source>
</evidence>
<keyword evidence="1 2" id="KW-0694">RNA-binding</keyword>
<keyword evidence="6" id="KW-1185">Reference proteome</keyword>
<dbReference type="PANTHER" id="PTHR23236:SF11">
    <property type="entry name" value="EUKARYOTIC TRANSLATION INITIATION FACTOR 4H"/>
    <property type="match status" value="1"/>
</dbReference>
<dbReference type="EMBL" id="WHVB01000002">
    <property type="protein sequence ID" value="KAF8485869.1"/>
    <property type="molecule type" value="Genomic_DNA"/>
</dbReference>
<proteinExistence type="predicted"/>
<feature type="compositionally biased region" description="Polar residues" evidence="3">
    <location>
        <begin position="414"/>
        <end position="428"/>
    </location>
</feature>
<feature type="compositionally biased region" description="Basic and acidic residues" evidence="3">
    <location>
        <begin position="355"/>
        <end position="381"/>
    </location>
</feature>
<gene>
    <name evidence="5" type="ORF">DFH94DRAFT_791343</name>
</gene>
<dbReference type="SUPFAM" id="SSF54928">
    <property type="entry name" value="RNA-binding domain, RBD"/>
    <property type="match status" value="1"/>
</dbReference>
<feature type="compositionally biased region" description="Basic and acidic residues" evidence="3">
    <location>
        <begin position="47"/>
        <end position="59"/>
    </location>
</feature>
<dbReference type="OrthoDB" id="48651at2759"/>
<feature type="region of interest" description="Disordered" evidence="3">
    <location>
        <begin position="136"/>
        <end position="459"/>
    </location>
</feature>
<comment type="caution">
    <text evidence="5">The sequence shown here is derived from an EMBL/GenBank/DDBJ whole genome shotgun (WGS) entry which is preliminary data.</text>
</comment>
<protein>
    <recommendedName>
        <fullName evidence="4">RRM domain-containing protein</fullName>
    </recommendedName>
</protein>
<accession>A0A9P5TDG6</accession>
<dbReference type="PANTHER" id="PTHR23236">
    <property type="entry name" value="EUKARYOTIC TRANSLATION INITIATION FACTOR 4B/4H"/>
    <property type="match status" value="1"/>
</dbReference>
<feature type="region of interest" description="Disordered" evidence="3">
    <location>
        <begin position="17"/>
        <end position="65"/>
    </location>
</feature>
<feature type="compositionally biased region" description="Polar residues" evidence="3">
    <location>
        <begin position="319"/>
        <end position="341"/>
    </location>
</feature>
<feature type="compositionally biased region" description="Basic and acidic residues" evidence="3">
    <location>
        <begin position="170"/>
        <end position="181"/>
    </location>
</feature>
<name>A0A9P5TDG6_9AGAM</name>
<dbReference type="PROSITE" id="PS50102">
    <property type="entry name" value="RRM"/>
    <property type="match status" value="1"/>
</dbReference>
<feature type="compositionally biased region" description="Basic and acidic residues" evidence="3">
    <location>
        <begin position="142"/>
        <end position="163"/>
    </location>
</feature>
<feature type="compositionally biased region" description="Basic and acidic residues" evidence="3">
    <location>
        <begin position="435"/>
        <end position="449"/>
    </location>
</feature>
<dbReference type="Gene3D" id="3.30.70.330">
    <property type="match status" value="1"/>
</dbReference>
<dbReference type="InterPro" id="IPR035979">
    <property type="entry name" value="RBD_domain_sf"/>
</dbReference>
<reference evidence="5" key="2">
    <citation type="journal article" date="2020" name="Nat. Commun.">
        <title>Large-scale genome sequencing of mycorrhizal fungi provides insights into the early evolution of symbiotic traits.</title>
        <authorList>
            <person name="Miyauchi S."/>
            <person name="Kiss E."/>
            <person name="Kuo A."/>
            <person name="Drula E."/>
            <person name="Kohler A."/>
            <person name="Sanchez-Garcia M."/>
            <person name="Morin E."/>
            <person name="Andreopoulos B."/>
            <person name="Barry K.W."/>
            <person name="Bonito G."/>
            <person name="Buee M."/>
            <person name="Carver A."/>
            <person name="Chen C."/>
            <person name="Cichocki N."/>
            <person name="Clum A."/>
            <person name="Culley D."/>
            <person name="Crous P.W."/>
            <person name="Fauchery L."/>
            <person name="Girlanda M."/>
            <person name="Hayes R.D."/>
            <person name="Keri Z."/>
            <person name="LaButti K."/>
            <person name="Lipzen A."/>
            <person name="Lombard V."/>
            <person name="Magnuson J."/>
            <person name="Maillard F."/>
            <person name="Murat C."/>
            <person name="Nolan M."/>
            <person name="Ohm R.A."/>
            <person name="Pangilinan J."/>
            <person name="Pereira M.F."/>
            <person name="Perotto S."/>
            <person name="Peter M."/>
            <person name="Pfister S."/>
            <person name="Riley R."/>
            <person name="Sitrit Y."/>
            <person name="Stielow J.B."/>
            <person name="Szollosi G."/>
            <person name="Zifcakova L."/>
            <person name="Stursova M."/>
            <person name="Spatafora J.W."/>
            <person name="Tedersoo L."/>
            <person name="Vaario L.M."/>
            <person name="Yamada A."/>
            <person name="Yan M."/>
            <person name="Wang P."/>
            <person name="Xu J."/>
            <person name="Bruns T."/>
            <person name="Baldrian P."/>
            <person name="Vilgalys R."/>
            <person name="Dunand C."/>
            <person name="Henrissat B."/>
            <person name="Grigoriev I.V."/>
            <person name="Hibbett D."/>
            <person name="Nagy L.G."/>
            <person name="Martin F.M."/>
        </authorList>
    </citation>
    <scope>NUCLEOTIDE SEQUENCE</scope>
    <source>
        <strain evidence="5">Prilba</strain>
    </source>
</reference>
<reference evidence="5" key="1">
    <citation type="submission" date="2019-10" db="EMBL/GenBank/DDBJ databases">
        <authorList>
            <consortium name="DOE Joint Genome Institute"/>
            <person name="Kuo A."/>
            <person name="Miyauchi S."/>
            <person name="Kiss E."/>
            <person name="Drula E."/>
            <person name="Kohler A."/>
            <person name="Sanchez-Garcia M."/>
            <person name="Andreopoulos B."/>
            <person name="Barry K.W."/>
            <person name="Bonito G."/>
            <person name="Buee M."/>
            <person name="Carver A."/>
            <person name="Chen C."/>
            <person name="Cichocki N."/>
            <person name="Clum A."/>
            <person name="Culley D."/>
            <person name="Crous P.W."/>
            <person name="Fauchery L."/>
            <person name="Girlanda M."/>
            <person name="Hayes R."/>
            <person name="Keri Z."/>
            <person name="LaButti K."/>
            <person name="Lipzen A."/>
            <person name="Lombard V."/>
            <person name="Magnuson J."/>
            <person name="Maillard F."/>
            <person name="Morin E."/>
            <person name="Murat C."/>
            <person name="Nolan M."/>
            <person name="Ohm R."/>
            <person name="Pangilinan J."/>
            <person name="Pereira M."/>
            <person name="Perotto S."/>
            <person name="Peter M."/>
            <person name="Riley R."/>
            <person name="Sitrit Y."/>
            <person name="Stielow B."/>
            <person name="Szollosi G."/>
            <person name="Zifcakova L."/>
            <person name="Stursova M."/>
            <person name="Spatafora J.W."/>
            <person name="Tedersoo L."/>
            <person name="Vaario L.-M."/>
            <person name="Yamada A."/>
            <person name="Yan M."/>
            <person name="Wang P."/>
            <person name="Xu J."/>
            <person name="Bruns T."/>
            <person name="Baldrian P."/>
            <person name="Vilgalys R."/>
            <person name="Henrissat B."/>
            <person name="Grigoriev I.V."/>
            <person name="Hibbett D."/>
            <person name="Nagy L.G."/>
            <person name="Martin F.M."/>
        </authorList>
    </citation>
    <scope>NUCLEOTIDE SEQUENCE</scope>
    <source>
        <strain evidence="5">Prilba</strain>
    </source>
</reference>